<comment type="caution">
    <text evidence="1">The sequence shown here is derived from an EMBL/GenBank/DDBJ whole genome shotgun (WGS) entry which is preliminary data.</text>
</comment>
<reference evidence="1 2" key="1">
    <citation type="submission" date="2019-08" db="EMBL/GenBank/DDBJ databases">
        <title>In-depth cultivation of the pig gut microbiome towards novel bacterial diversity and tailored functional studies.</title>
        <authorList>
            <person name="Wylensek D."/>
            <person name="Hitch T.C.A."/>
            <person name="Clavel T."/>
        </authorList>
    </citation>
    <scope>NUCLEOTIDE SEQUENCE [LARGE SCALE GENOMIC DNA]</scope>
    <source>
        <strain evidence="1 2">Oil+RF-744-WCA-WT-11</strain>
    </source>
</reference>
<organism evidence="1 2">
    <name type="scientific">Porcincola intestinalis</name>
    <dbReference type="NCBI Taxonomy" id="2606632"/>
    <lineage>
        <taxon>Bacteria</taxon>
        <taxon>Bacillati</taxon>
        <taxon>Bacillota</taxon>
        <taxon>Clostridia</taxon>
        <taxon>Lachnospirales</taxon>
        <taxon>Lachnospiraceae</taxon>
        <taxon>Porcincola</taxon>
    </lineage>
</organism>
<accession>A0A6L5X080</accession>
<dbReference type="EMBL" id="VULZ01000001">
    <property type="protein sequence ID" value="MSS13660.1"/>
    <property type="molecule type" value="Genomic_DNA"/>
</dbReference>
<protein>
    <submittedName>
        <fullName evidence="1">Uncharacterized protein</fullName>
    </submittedName>
</protein>
<dbReference type="Proteomes" id="UP000481852">
    <property type="component" value="Unassembled WGS sequence"/>
</dbReference>
<proteinExistence type="predicted"/>
<keyword evidence="2" id="KW-1185">Reference proteome</keyword>
<dbReference type="AlphaFoldDB" id="A0A6L5X080"/>
<evidence type="ECO:0000313" key="1">
    <source>
        <dbReference type="EMBL" id="MSS13660.1"/>
    </source>
</evidence>
<evidence type="ECO:0000313" key="2">
    <source>
        <dbReference type="Proteomes" id="UP000481852"/>
    </source>
</evidence>
<dbReference type="RefSeq" id="WP_154521903.1">
    <property type="nucleotide sequence ID" value="NZ_VULZ01000001.1"/>
</dbReference>
<sequence>MGNRTKITNVTMEDVTKNELIQYFFVPEGCGGAFRIPANKDAFLAWVENKRNGTLLEAVQTAQDAAMKNLNEYVSLVKKVNDEKDIVKKLRIFDEANAAYKRYERFMDQANSVNDKLSKNIMKVVDQR</sequence>
<name>A0A6L5X080_9FIRM</name>
<gene>
    <name evidence="1" type="ORF">FYJ35_01105</name>
</gene>